<reference evidence="1 2" key="1">
    <citation type="journal article" date="2016" name="Mol. Biol. Evol.">
        <title>Genome-Wide Survey of Gut Fungi (Harpellales) Reveals the First Horizontally Transferred Ubiquitin Gene from a Mosquito Host.</title>
        <authorList>
            <person name="Wang Y."/>
            <person name="White M.M."/>
            <person name="Kvist S."/>
            <person name="Moncalvo J.M."/>
        </authorList>
    </citation>
    <scope>NUCLEOTIDE SEQUENCE [LARGE SCALE GENOMIC DNA]</scope>
    <source>
        <strain evidence="1 2">ALG-7-W6</strain>
    </source>
</reference>
<gene>
    <name evidence="1" type="ORF">AYI68_g3133</name>
</gene>
<sequence>MNTLPNIPLIPGSMKVSRSPDMTIPFPTSLFRKVKEPPTLLKFSNENSLNTLLKMLKSPPVEAKLDALKPEM</sequence>
<comment type="caution">
    <text evidence="1">The sequence shown here is derived from an EMBL/GenBank/DDBJ whole genome shotgun (WGS) entry which is preliminary data.</text>
</comment>
<accession>A0A1R0H0R3</accession>
<dbReference type="Proteomes" id="UP000187455">
    <property type="component" value="Unassembled WGS sequence"/>
</dbReference>
<dbReference type="AlphaFoldDB" id="A0A1R0H0R3"/>
<protein>
    <submittedName>
        <fullName evidence="1">Uncharacterized protein</fullName>
    </submittedName>
</protein>
<proteinExistence type="predicted"/>
<dbReference type="EMBL" id="LSSL01001280">
    <property type="protein sequence ID" value="OLY82738.1"/>
    <property type="molecule type" value="Genomic_DNA"/>
</dbReference>
<name>A0A1R0H0R3_9FUNG</name>
<evidence type="ECO:0000313" key="2">
    <source>
        <dbReference type="Proteomes" id="UP000187455"/>
    </source>
</evidence>
<keyword evidence="2" id="KW-1185">Reference proteome</keyword>
<organism evidence="1 2">
    <name type="scientific">Smittium mucronatum</name>
    <dbReference type="NCBI Taxonomy" id="133383"/>
    <lineage>
        <taxon>Eukaryota</taxon>
        <taxon>Fungi</taxon>
        <taxon>Fungi incertae sedis</taxon>
        <taxon>Zoopagomycota</taxon>
        <taxon>Kickxellomycotina</taxon>
        <taxon>Harpellomycetes</taxon>
        <taxon>Harpellales</taxon>
        <taxon>Legeriomycetaceae</taxon>
        <taxon>Smittium</taxon>
    </lineage>
</organism>
<evidence type="ECO:0000313" key="1">
    <source>
        <dbReference type="EMBL" id="OLY82738.1"/>
    </source>
</evidence>